<keyword evidence="4" id="KW-1185">Reference proteome</keyword>
<dbReference type="PANTHER" id="PTHR30083">
    <property type="entry name" value="TRANSCRIPTIONAL REGULATOR-RELATED"/>
    <property type="match status" value="1"/>
</dbReference>
<dbReference type="CDD" id="cd16397">
    <property type="entry name" value="IbrB_like"/>
    <property type="match status" value="1"/>
</dbReference>
<dbReference type="PANTHER" id="PTHR30083:SF1">
    <property type="entry name" value="TRANSCRIPTIONAL REGULATOR"/>
    <property type="match status" value="1"/>
</dbReference>
<dbReference type="SUPFAM" id="SSF110849">
    <property type="entry name" value="ParB/Sulfiredoxin"/>
    <property type="match status" value="1"/>
</dbReference>
<dbReference type="RefSeq" id="WP_103677160.1">
    <property type="nucleotide sequence ID" value="NZ_PQGD01000007.1"/>
</dbReference>
<name>A0A2P5GQY7_9ENTR</name>
<dbReference type="Proteomes" id="UP000237073">
    <property type="component" value="Unassembled WGS sequence"/>
</dbReference>
<evidence type="ECO:0000313" key="3">
    <source>
        <dbReference type="EMBL" id="POP48982.1"/>
    </source>
</evidence>
<proteinExistence type="predicted"/>
<protein>
    <recommendedName>
        <fullName evidence="1">ParB-like N-terminal domain-containing protein</fullName>
    </recommendedName>
</protein>
<comment type="caution">
    <text evidence="3">The sequence shown here is derived from an EMBL/GenBank/DDBJ whole genome shotgun (WGS) entry which is preliminary data.</text>
</comment>
<feature type="domain" description="ParB-like N-terminal" evidence="1">
    <location>
        <begin position="47"/>
        <end position="141"/>
    </location>
</feature>
<dbReference type="InterPro" id="IPR036086">
    <property type="entry name" value="ParB/Sulfiredoxin_sf"/>
</dbReference>
<sequence length="208" mass="23901">MQERIMLVLACYLDKLPEAERIEAINNFRRVLHEFSPFNDNPVDCVLWVKNEKLAANNYNPNNVAPPENRLLLRSLEADGFTQPVVVAESERGGYEIIDGFHRQQLAQCKSSLVRKLKGYLPIARLKESADKRSSRMASTIRHNRARGRHQINAMSEIVRELVQLGWDNIKIGKELGMDADEVLRLKQVNGLLELFSDRQYSEGWTVK</sequence>
<accession>A0A2P5GQY7</accession>
<dbReference type="InterPro" id="IPR003115">
    <property type="entry name" value="ParB_N"/>
</dbReference>
<dbReference type="Gene3D" id="3.90.1530.10">
    <property type="entry name" value="Conserved hypothetical protein from pyrococcus furiosus pfu- 392566-001, ParB domain"/>
    <property type="match status" value="1"/>
</dbReference>
<evidence type="ECO:0000259" key="1">
    <source>
        <dbReference type="SMART" id="SM00470"/>
    </source>
</evidence>
<dbReference type="SMART" id="SM00470">
    <property type="entry name" value="ParB"/>
    <property type="match status" value="1"/>
</dbReference>
<dbReference type="EMBL" id="PQGD01000007">
    <property type="protein sequence ID" value="POP48982.1"/>
    <property type="molecule type" value="Genomic_DNA"/>
</dbReference>
<dbReference type="GO" id="GO:0071453">
    <property type="term" value="P:cellular response to oxygen levels"/>
    <property type="evidence" value="ECO:0007669"/>
    <property type="project" value="TreeGrafter"/>
</dbReference>
<dbReference type="EMBL" id="PQGE01000014">
    <property type="protein sequence ID" value="POP43467.1"/>
    <property type="molecule type" value="Genomic_DNA"/>
</dbReference>
<reference evidence="4 5" key="1">
    <citation type="submission" date="2018-01" db="EMBL/GenBank/DDBJ databases">
        <title>Superficieibacter electus gen. nov., sp. nov., an extended-spectrum beta-lactamase possessing member of the Enterobacteriaceae family, isolated from intensive care unit surfaces.</title>
        <authorList>
            <person name="Potter R.F."/>
            <person name="D'Souza A.W."/>
        </authorList>
    </citation>
    <scope>NUCLEOTIDE SEQUENCE [LARGE SCALE GENOMIC DNA]</scope>
    <source>
        <strain evidence="3 5">BP-1</strain>
        <strain evidence="2 4">BP-2</strain>
    </source>
</reference>
<evidence type="ECO:0000313" key="2">
    <source>
        <dbReference type="EMBL" id="POP43467.1"/>
    </source>
</evidence>
<evidence type="ECO:0000313" key="5">
    <source>
        <dbReference type="Proteomes" id="UP000247005"/>
    </source>
</evidence>
<dbReference type="AlphaFoldDB" id="A0A2P5GQY7"/>
<organism evidence="3 5">
    <name type="scientific">Superficieibacter electus</name>
    <dbReference type="NCBI Taxonomy" id="2022662"/>
    <lineage>
        <taxon>Bacteria</taxon>
        <taxon>Pseudomonadati</taxon>
        <taxon>Pseudomonadota</taxon>
        <taxon>Gammaproteobacteria</taxon>
        <taxon>Enterobacterales</taxon>
        <taxon>Enterobacteriaceae</taxon>
        <taxon>Superficieibacter</taxon>
    </lineage>
</organism>
<gene>
    <name evidence="3" type="ORF">CHU32_10340</name>
    <name evidence="2" type="ORF">CHU33_16455</name>
</gene>
<evidence type="ECO:0000313" key="4">
    <source>
        <dbReference type="Proteomes" id="UP000237073"/>
    </source>
</evidence>
<dbReference type="Pfam" id="PF02195">
    <property type="entry name" value="ParB_N"/>
    <property type="match status" value="1"/>
</dbReference>
<dbReference type="OrthoDB" id="4536617at2"/>
<dbReference type="Proteomes" id="UP000247005">
    <property type="component" value="Unassembled WGS sequence"/>
</dbReference>